<dbReference type="EMBL" id="BAAANQ010000003">
    <property type="protein sequence ID" value="GAA2048443.1"/>
    <property type="molecule type" value="Genomic_DNA"/>
</dbReference>
<evidence type="ECO:0000313" key="2">
    <source>
        <dbReference type="EMBL" id="GAA2048443.1"/>
    </source>
</evidence>
<feature type="domain" description="HTH cro/C1-type" evidence="1">
    <location>
        <begin position="24"/>
        <end position="78"/>
    </location>
</feature>
<dbReference type="PANTHER" id="PTHR43236:SF2">
    <property type="entry name" value="BLL0069 PROTEIN"/>
    <property type="match status" value="1"/>
</dbReference>
<dbReference type="InterPro" id="IPR001387">
    <property type="entry name" value="Cro/C1-type_HTH"/>
</dbReference>
<reference evidence="3" key="1">
    <citation type="journal article" date="2019" name="Int. J. Syst. Evol. Microbiol.">
        <title>The Global Catalogue of Microorganisms (GCM) 10K type strain sequencing project: providing services to taxonomists for standard genome sequencing and annotation.</title>
        <authorList>
            <consortium name="The Broad Institute Genomics Platform"/>
            <consortium name="The Broad Institute Genome Sequencing Center for Infectious Disease"/>
            <person name="Wu L."/>
            <person name="Ma J."/>
        </authorList>
    </citation>
    <scope>NUCLEOTIDE SEQUENCE [LARGE SCALE GENOMIC DNA]</scope>
    <source>
        <strain evidence="3">JCM 14549</strain>
    </source>
</reference>
<dbReference type="Gene3D" id="1.10.260.40">
    <property type="entry name" value="lambda repressor-like DNA-binding domains"/>
    <property type="match status" value="1"/>
</dbReference>
<dbReference type="InterPro" id="IPR043917">
    <property type="entry name" value="DUF5753"/>
</dbReference>
<evidence type="ECO:0000313" key="3">
    <source>
        <dbReference type="Proteomes" id="UP001403094"/>
    </source>
</evidence>
<dbReference type="SUPFAM" id="SSF47413">
    <property type="entry name" value="lambda repressor-like DNA-binding domains"/>
    <property type="match status" value="1"/>
</dbReference>
<dbReference type="Pfam" id="PF19054">
    <property type="entry name" value="DUF5753"/>
    <property type="match status" value="1"/>
</dbReference>
<sequence length="282" mass="31707">MHAMTNGEEPEVPQLPRELYGELLRLRRERAGLTQEALAKLMICSPGNIAHFERGRRRPSPEDARRLDQILGTADDELFYRMRRTWESSRVVDYFTAVAETEHQATLICDWAPSLVPGVLQTPAYAKAVYASGQIRRDDELNDAKVARRMRRAQYLSDPQGPALWSLMDEAVIRRPVGGPSVMAEQLEHIAALGERGRIVVQILPFSAGVHALMEGLLIIMNFADRPDMAYVDGINWGHSTDDPGQVRFYQRLFDMGRALAMAPENSLALLASVAEEYRHAP</sequence>
<evidence type="ECO:0000259" key="1">
    <source>
        <dbReference type="PROSITE" id="PS50943"/>
    </source>
</evidence>
<dbReference type="PANTHER" id="PTHR43236">
    <property type="entry name" value="ANTITOXIN HIGA1"/>
    <property type="match status" value="1"/>
</dbReference>
<dbReference type="Pfam" id="PF13560">
    <property type="entry name" value="HTH_31"/>
    <property type="match status" value="1"/>
</dbReference>
<dbReference type="SMART" id="SM00530">
    <property type="entry name" value="HTH_XRE"/>
    <property type="match status" value="1"/>
</dbReference>
<dbReference type="PROSITE" id="PS50943">
    <property type="entry name" value="HTH_CROC1"/>
    <property type="match status" value="1"/>
</dbReference>
<protein>
    <submittedName>
        <fullName evidence="2">Helix-turn-helix transcriptional regulator</fullName>
    </submittedName>
</protein>
<organism evidence="2 3">
    <name type="scientific">Streptomyces cheonanensis</name>
    <dbReference type="NCBI Taxonomy" id="312720"/>
    <lineage>
        <taxon>Bacteria</taxon>
        <taxon>Bacillati</taxon>
        <taxon>Actinomycetota</taxon>
        <taxon>Actinomycetes</taxon>
        <taxon>Kitasatosporales</taxon>
        <taxon>Streptomycetaceae</taxon>
        <taxon>Streptomyces</taxon>
    </lineage>
</organism>
<keyword evidence="3" id="KW-1185">Reference proteome</keyword>
<proteinExistence type="predicted"/>
<dbReference type="InterPro" id="IPR052345">
    <property type="entry name" value="Rad_response_metalloprotease"/>
</dbReference>
<dbReference type="CDD" id="cd00093">
    <property type="entry name" value="HTH_XRE"/>
    <property type="match status" value="1"/>
</dbReference>
<gene>
    <name evidence="2" type="ORF">GCM10009757_18300</name>
</gene>
<dbReference type="Proteomes" id="UP001403094">
    <property type="component" value="Unassembled WGS sequence"/>
</dbReference>
<accession>A0ABP5GJQ3</accession>
<name>A0ABP5GJQ3_9ACTN</name>
<dbReference type="InterPro" id="IPR010982">
    <property type="entry name" value="Lambda_DNA-bd_dom_sf"/>
</dbReference>
<comment type="caution">
    <text evidence="2">The sequence shown here is derived from an EMBL/GenBank/DDBJ whole genome shotgun (WGS) entry which is preliminary data.</text>
</comment>